<gene>
    <name evidence="2" type="ORF">INF28_02285</name>
</gene>
<proteinExistence type="predicted"/>
<feature type="domain" description="DPH-type MB" evidence="1">
    <location>
        <begin position="62"/>
        <end position="123"/>
    </location>
</feature>
<evidence type="ECO:0000259" key="1">
    <source>
        <dbReference type="PROSITE" id="PS51074"/>
    </source>
</evidence>
<evidence type="ECO:0000313" key="2">
    <source>
        <dbReference type="EMBL" id="MBE5039295.1"/>
    </source>
</evidence>
<comment type="caution">
    <text evidence="2">The sequence shown here is derived from an EMBL/GenBank/DDBJ whole genome shotgun (WGS) entry which is preliminary data.</text>
</comment>
<evidence type="ECO:0000313" key="3">
    <source>
        <dbReference type="Proteomes" id="UP000806542"/>
    </source>
</evidence>
<sequence>MMSEISNRAAYLKGLADGLKLDKETTEGQLIDGILGLLGDMAEEMEMLDQEQGFLADKMDEMEDVIEMIGDEAFGCDDDDDMYTLVCDHCGAEIDLTADDLDDIADGVFKCPDCGEIIELDMGDCDCGCDCDHDK</sequence>
<organism evidence="2 3">
    <name type="scientific">Ructibacterium gallinarum</name>
    <dbReference type="NCBI Taxonomy" id="2779355"/>
    <lineage>
        <taxon>Bacteria</taxon>
        <taxon>Bacillati</taxon>
        <taxon>Bacillota</taxon>
        <taxon>Clostridia</taxon>
        <taxon>Eubacteriales</taxon>
        <taxon>Oscillospiraceae</taxon>
        <taxon>Ructibacterium</taxon>
    </lineage>
</organism>
<name>A0A9D5R7W4_9FIRM</name>
<dbReference type="EMBL" id="JADCKB010000003">
    <property type="protein sequence ID" value="MBE5039295.1"/>
    <property type="molecule type" value="Genomic_DNA"/>
</dbReference>
<dbReference type="PROSITE" id="PS51074">
    <property type="entry name" value="DPH_MB"/>
    <property type="match status" value="1"/>
</dbReference>
<keyword evidence="3" id="KW-1185">Reference proteome</keyword>
<accession>A0A9D5R7W4</accession>
<dbReference type="InterPro" id="IPR007872">
    <property type="entry name" value="DPH_MB_dom"/>
</dbReference>
<dbReference type="NCBIfam" id="NF045650">
    <property type="entry name" value="CD1247_Nterm"/>
    <property type="match status" value="1"/>
</dbReference>
<protein>
    <recommendedName>
        <fullName evidence="1">DPH-type MB domain-containing protein</fullName>
    </recommendedName>
</protein>
<reference evidence="2" key="1">
    <citation type="submission" date="2020-10" db="EMBL/GenBank/DDBJ databases">
        <title>ChiBAC.</title>
        <authorList>
            <person name="Zenner C."/>
            <person name="Hitch T.C.A."/>
            <person name="Clavel T."/>
        </authorList>
    </citation>
    <scope>NUCLEOTIDE SEQUENCE</scope>
    <source>
        <strain evidence="2">DSM 107454</strain>
    </source>
</reference>
<dbReference type="Proteomes" id="UP000806542">
    <property type="component" value="Unassembled WGS sequence"/>
</dbReference>
<dbReference type="RefSeq" id="WP_226391860.1">
    <property type="nucleotide sequence ID" value="NZ_JADCKB010000003.1"/>
</dbReference>
<dbReference type="InterPro" id="IPR054688">
    <property type="entry name" value="CD1247_N"/>
</dbReference>
<dbReference type="AlphaFoldDB" id="A0A9D5R7W4"/>